<feature type="region of interest" description="Disordered" evidence="1">
    <location>
        <begin position="1"/>
        <end position="46"/>
    </location>
</feature>
<dbReference type="InterPro" id="IPR003115">
    <property type="entry name" value="ParB_N"/>
</dbReference>
<protein>
    <submittedName>
        <fullName evidence="3">Replication protein, putative</fullName>
    </submittedName>
</protein>
<dbReference type="InterPro" id="IPR036086">
    <property type="entry name" value="ParB/Sulfiredoxin_sf"/>
</dbReference>
<keyword evidence="4" id="KW-1185">Reference proteome</keyword>
<dbReference type="OrthoDB" id="7656008at2"/>
<dbReference type="GO" id="GO:0005694">
    <property type="term" value="C:chromosome"/>
    <property type="evidence" value="ECO:0007669"/>
    <property type="project" value="TreeGrafter"/>
</dbReference>
<comment type="caution">
    <text evidence="3">The sequence shown here is derived from an EMBL/GenBank/DDBJ whole genome shotgun (WGS) entry which is preliminary data.</text>
</comment>
<dbReference type="STRING" id="314265.R2601_00800"/>
<dbReference type="SUPFAM" id="SSF110849">
    <property type="entry name" value="ParB/Sulfiredoxin"/>
    <property type="match status" value="1"/>
</dbReference>
<sequence length="365" mass="40042">MSKRRGFDIDFPGNADGVYTGAKRKETPEPAARPEGRRGPMAAAISENADALRQRAEAERAIREENDRLAHEHVRLKRAGLITDLIPLDAIRIEKLTRDRGPGPDPDIGELKDSIRAIGLSNPIQVEPSGDGYELVQGFRRLRAYRELYAETGDEAFAKIPAGLIATGAELEQLYRRMVDENLVRRDISFAEMAVLALRYAEDPGTSAEDLGSAIDVLFASAGRQKRSYIRHFGSLIEQVGDALQHPQAISRNLGLDLNKRLASEDGFEGRLREAMDGQGEVSPDYEVAVLQDLLKSAPKAPKPRAGTTRNAAAKTTLRCTVPAGTVRCAARDGKVELQMERDFSSIDRHRLEAAVAAFMSALDD</sequence>
<dbReference type="SMART" id="SM00470">
    <property type="entry name" value="ParB"/>
    <property type="match status" value="1"/>
</dbReference>
<dbReference type="InterPro" id="IPR050336">
    <property type="entry name" value="Chromosome_partition/occlusion"/>
</dbReference>
<evidence type="ECO:0000259" key="2">
    <source>
        <dbReference type="SMART" id="SM00470"/>
    </source>
</evidence>
<dbReference type="GO" id="GO:0007059">
    <property type="term" value="P:chromosome segregation"/>
    <property type="evidence" value="ECO:0007669"/>
    <property type="project" value="TreeGrafter"/>
</dbReference>
<dbReference type="Pfam" id="PF02195">
    <property type="entry name" value="ParB_N"/>
    <property type="match status" value="1"/>
</dbReference>
<dbReference type="Proteomes" id="UP000006230">
    <property type="component" value="Unassembled WGS sequence"/>
</dbReference>
<dbReference type="EMBL" id="AATQ01000003">
    <property type="protein sequence ID" value="EAU47933.1"/>
    <property type="molecule type" value="Genomic_DNA"/>
</dbReference>
<organism evidence="3 4">
    <name type="scientific">Salipiger bermudensis (strain DSM 26914 / JCM 13377 / KCTC 12554 / HTCC2601)</name>
    <name type="common">Pelagibaca bermudensis</name>
    <dbReference type="NCBI Taxonomy" id="314265"/>
    <lineage>
        <taxon>Bacteria</taxon>
        <taxon>Pseudomonadati</taxon>
        <taxon>Pseudomonadota</taxon>
        <taxon>Alphaproteobacteria</taxon>
        <taxon>Rhodobacterales</taxon>
        <taxon>Roseobacteraceae</taxon>
        <taxon>Salipiger</taxon>
    </lineage>
</organism>
<accession>Q0FUZ8</accession>
<evidence type="ECO:0000313" key="3">
    <source>
        <dbReference type="EMBL" id="EAU47933.1"/>
    </source>
</evidence>
<dbReference type="RefSeq" id="WP_007803651.1">
    <property type="nucleotide sequence ID" value="NZ_DS022279.1"/>
</dbReference>
<dbReference type="AlphaFoldDB" id="Q0FUZ8"/>
<proteinExistence type="predicted"/>
<gene>
    <name evidence="3" type="ORF">R2601_00800</name>
</gene>
<evidence type="ECO:0000313" key="4">
    <source>
        <dbReference type="Proteomes" id="UP000006230"/>
    </source>
</evidence>
<reference evidence="3 4" key="1">
    <citation type="journal article" date="2010" name="J. Bacteriol.">
        <title>Genome sequences of Pelagibaca bermudensis HTCC2601T and Maritimibacter alkaliphilus HTCC2654T, the type strains of two marine Roseobacter genera.</title>
        <authorList>
            <person name="Thrash J.C."/>
            <person name="Cho J.C."/>
            <person name="Ferriera S."/>
            <person name="Johnson J."/>
            <person name="Vergin K.L."/>
            <person name="Giovannoni S.J."/>
        </authorList>
    </citation>
    <scope>NUCLEOTIDE SEQUENCE [LARGE SCALE GENOMIC DNA]</scope>
    <source>
        <strain evidence="4">DSM 26914 / JCM 13377 / KCTC 12554 / HTCC2601</strain>
    </source>
</reference>
<dbReference type="PANTHER" id="PTHR33375:SF1">
    <property type="entry name" value="CHROMOSOME-PARTITIONING PROTEIN PARB-RELATED"/>
    <property type="match status" value="1"/>
</dbReference>
<name>Q0FUZ8_SALBH</name>
<dbReference type="PANTHER" id="PTHR33375">
    <property type="entry name" value="CHROMOSOME-PARTITIONING PROTEIN PARB-RELATED"/>
    <property type="match status" value="1"/>
</dbReference>
<feature type="compositionally biased region" description="Basic and acidic residues" evidence="1">
    <location>
        <begin position="23"/>
        <end position="38"/>
    </location>
</feature>
<evidence type="ECO:0000256" key="1">
    <source>
        <dbReference type="SAM" id="MobiDB-lite"/>
    </source>
</evidence>
<dbReference type="eggNOG" id="COG1475">
    <property type="taxonomic scope" value="Bacteria"/>
</dbReference>
<dbReference type="HOGENOM" id="CLU_791974_0_0_5"/>
<feature type="domain" description="ParB-like N-terminal" evidence="2">
    <location>
        <begin position="84"/>
        <end position="183"/>
    </location>
</feature>
<dbReference type="Gene3D" id="3.90.1530.30">
    <property type="match status" value="1"/>
</dbReference>